<evidence type="ECO:0000256" key="3">
    <source>
        <dbReference type="SAM" id="MobiDB-lite"/>
    </source>
</evidence>
<evidence type="ECO:0000256" key="1">
    <source>
        <dbReference type="ARBA" id="ARBA00023125"/>
    </source>
</evidence>
<evidence type="ECO:0000313" key="5">
    <source>
        <dbReference type="EMBL" id="MFC4908222.1"/>
    </source>
</evidence>
<proteinExistence type="predicted"/>
<reference evidence="6" key="1">
    <citation type="journal article" date="2019" name="Int. J. Syst. Evol. Microbiol.">
        <title>The Global Catalogue of Microorganisms (GCM) 10K type strain sequencing project: providing services to taxonomists for standard genome sequencing and annotation.</title>
        <authorList>
            <consortium name="The Broad Institute Genomics Platform"/>
            <consortium name="The Broad Institute Genome Sequencing Center for Infectious Disease"/>
            <person name="Wu L."/>
            <person name="Ma J."/>
        </authorList>
    </citation>
    <scope>NUCLEOTIDE SEQUENCE [LARGE SCALE GENOMIC DNA]</scope>
    <source>
        <strain evidence="6">KLKA75</strain>
    </source>
</reference>
<comment type="caution">
    <text evidence="5">The sequence shown here is derived from an EMBL/GenBank/DDBJ whole genome shotgun (WGS) entry which is preliminary data.</text>
</comment>
<feature type="domain" description="HTH tetR-type" evidence="4">
    <location>
        <begin position="18"/>
        <end position="78"/>
    </location>
</feature>
<dbReference type="InterPro" id="IPR009057">
    <property type="entry name" value="Homeodomain-like_sf"/>
</dbReference>
<dbReference type="InterPro" id="IPR049397">
    <property type="entry name" value="EthR_C"/>
</dbReference>
<organism evidence="5 6">
    <name type="scientific">Actinomadura gamaensis</name>
    <dbReference type="NCBI Taxonomy" id="1763541"/>
    <lineage>
        <taxon>Bacteria</taxon>
        <taxon>Bacillati</taxon>
        <taxon>Actinomycetota</taxon>
        <taxon>Actinomycetes</taxon>
        <taxon>Streptosporangiales</taxon>
        <taxon>Thermomonosporaceae</taxon>
        <taxon>Actinomadura</taxon>
    </lineage>
</organism>
<feature type="region of interest" description="Disordered" evidence="3">
    <location>
        <begin position="1"/>
        <end position="20"/>
    </location>
</feature>
<dbReference type="PANTHER" id="PTHR30055">
    <property type="entry name" value="HTH-TYPE TRANSCRIPTIONAL REGULATOR RUTR"/>
    <property type="match status" value="1"/>
</dbReference>
<dbReference type="InterPro" id="IPR036271">
    <property type="entry name" value="Tet_transcr_reg_TetR-rel_C_sf"/>
</dbReference>
<evidence type="ECO:0000256" key="2">
    <source>
        <dbReference type="PROSITE-ProRule" id="PRU00335"/>
    </source>
</evidence>
<dbReference type="SUPFAM" id="SSF48498">
    <property type="entry name" value="Tetracyclin repressor-like, C-terminal domain"/>
    <property type="match status" value="1"/>
</dbReference>
<dbReference type="Proteomes" id="UP001595872">
    <property type="component" value="Unassembled WGS sequence"/>
</dbReference>
<name>A0ABV9TVS4_9ACTN</name>
<keyword evidence="6" id="KW-1185">Reference proteome</keyword>
<sequence>MATSRASRSRRSSRPSGDEREAAILATAERLLAERPLADISIEDLASGAGLSRPTFYFYFSSKKDVLLSLLDRVAEEADRALVPRPPSPIADPAAFWRDVLTAFLAAFGEHRAVAAAAAQARADDPEIDALWSRLMTGWVDRDAEVIEAERAAGAAPDGPPARELATALSLMVERSMNALFAGQQPALDEDRLIDTLLHVVLNAVYRPAPGGGD</sequence>
<protein>
    <submittedName>
        <fullName evidence="5">TetR/AcrR family transcriptional regulator</fullName>
    </submittedName>
</protein>
<dbReference type="PROSITE" id="PS50977">
    <property type="entry name" value="HTH_TETR_2"/>
    <property type="match status" value="1"/>
</dbReference>
<dbReference type="InterPro" id="IPR001647">
    <property type="entry name" value="HTH_TetR"/>
</dbReference>
<dbReference type="RefSeq" id="WP_378254631.1">
    <property type="nucleotide sequence ID" value="NZ_JBHSIT010000003.1"/>
</dbReference>
<accession>A0ABV9TVS4</accession>
<keyword evidence="1 2" id="KW-0238">DNA-binding</keyword>
<gene>
    <name evidence="5" type="ORF">ACFPCY_12880</name>
</gene>
<dbReference type="Pfam" id="PF00440">
    <property type="entry name" value="TetR_N"/>
    <property type="match status" value="1"/>
</dbReference>
<evidence type="ECO:0000313" key="6">
    <source>
        <dbReference type="Proteomes" id="UP001595872"/>
    </source>
</evidence>
<dbReference type="PRINTS" id="PR00455">
    <property type="entry name" value="HTHTETR"/>
</dbReference>
<dbReference type="Pfam" id="PF21313">
    <property type="entry name" value="EthR_C"/>
    <property type="match status" value="1"/>
</dbReference>
<dbReference type="PANTHER" id="PTHR30055:SF184">
    <property type="entry name" value="HTH-TYPE TRANSCRIPTIONAL REGULATOR ETHR"/>
    <property type="match status" value="1"/>
</dbReference>
<evidence type="ECO:0000259" key="4">
    <source>
        <dbReference type="PROSITE" id="PS50977"/>
    </source>
</evidence>
<dbReference type="InterPro" id="IPR050109">
    <property type="entry name" value="HTH-type_TetR-like_transc_reg"/>
</dbReference>
<dbReference type="Gene3D" id="1.10.10.60">
    <property type="entry name" value="Homeodomain-like"/>
    <property type="match status" value="1"/>
</dbReference>
<dbReference type="Gene3D" id="1.10.357.10">
    <property type="entry name" value="Tetracycline Repressor, domain 2"/>
    <property type="match status" value="1"/>
</dbReference>
<feature type="DNA-binding region" description="H-T-H motif" evidence="2">
    <location>
        <begin position="41"/>
        <end position="60"/>
    </location>
</feature>
<dbReference type="EMBL" id="JBHSIT010000003">
    <property type="protein sequence ID" value="MFC4908222.1"/>
    <property type="molecule type" value="Genomic_DNA"/>
</dbReference>
<dbReference type="SUPFAM" id="SSF46689">
    <property type="entry name" value="Homeodomain-like"/>
    <property type="match status" value="1"/>
</dbReference>